<evidence type="ECO:0000313" key="1">
    <source>
        <dbReference type="EMBL" id="GAU28881.1"/>
    </source>
</evidence>
<dbReference type="InterPro" id="IPR011009">
    <property type="entry name" value="Kinase-like_dom_sf"/>
</dbReference>
<evidence type="ECO:0000313" key="2">
    <source>
        <dbReference type="Proteomes" id="UP000242715"/>
    </source>
</evidence>
<dbReference type="EMBL" id="DF973382">
    <property type="protein sequence ID" value="GAU28881.1"/>
    <property type="molecule type" value="Genomic_DNA"/>
</dbReference>
<dbReference type="Proteomes" id="UP000242715">
    <property type="component" value="Unassembled WGS sequence"/>
</dbReference>
<organism evidence="1 2">
    <name type="scientific">Trifolium subterraneum</name>
    <name type="common">Subterranean clover</name>
    <dbReference type="NCBI Taxonomy" id="3900"/>
    <lineage>
        <taxon>Eukaryota</taxon>
        <taxon>Viridiplantae</taxon>
        <taxon>Streptophyta</taxon>
        <taxon>Embryophyta</taxon>
        <taxon>Tracheophyta</taxon>
        <taxon>Spermatophyta</taxon>
        <taxon>Magnoliopsida</taxon>
        <taxon>eudicotyledons</taxon>
        <taxon>Gunneridae</taxon>
        <taxon>Pentapetalae</taxon>
        <taxon>rosids</taxon>
        <taxon>fabids</taxon>
        <taxon>Fabales</taxon>
        <taxon>Fabaceae</taxon>
        <taxon>Papilionoideae</taxon>
        <taxon>50 kb inversion clade</taxon>
        <taxon>NPAAA clade</taxon>
        <taxon>Hologalegina</taxon>
        <taxon>IRL clade</taxon>
        <taxon>Trifolieae</taxon>
        <taxon>Trifolium</taxon>
    </lineage>
</organism>
<sequence>MEHLLKISSPQSLPTLFELKHYLQEPPPQNLRFPLRKEVFDDLPQGKEFFFTTTSEPLDCRSIIYDIVGPIIRTNNNINNPSILPFSSRDSFIGVWDDCINRVVSRFCHNDMVITRKPFSSNSQSQDTLLQDEWPNVSGFVNNFCLWRGEECEELNENIQNPSTTIIQKLLWSYLDLPYILGYYAIGNKVNENNMSLVFKPRGIRVKPLNIEQLVEALKDIGWEKVMMRNDGENGEWFVSGFDEAAGAPALGKFVKGNSGDMVERGRHAPEMERGLHGVKVDVWSIGYLIMTCGLVNVPKMLRELQNWCMEQNPEQRPTAADCYHHLLQLQSSLLVSGGAGGSACGGGSAGGGLM</sequence>
<keyword evidence="2" id="KW-1185">Reference proteome</keyword>
<gene>
    <name evidence="1" type="ORF">TSUD_293330</name>
</gene>
<dbReference type="AlphaFoldDB" id="A0A2Z6MAM1"/>
<accession>A0A2Z6MAM1</accession>
<proteinExistence type="predicted"/>
<dbReference type="OrthoDB" id="2379186at2759"/>
<reference evidence="2" key="1">
    <citation type="journal article" date="2017" name="Front. Plant Sci.">
        <title>Climate Clever Clovers: New Paradigm to Reduce the Environmental Footprint of Ruminants by Breeding Low Methanogenic Forages Utilizing Haplotype Variation.</title>
        <authorList>
            <person name="Kaur P."/>
            <person name="Appels R."/>
            <person name="Bayer P.E."/>
            <person name="Keeble-Gagnere G."/>
            <person name="Wang J."/>
            <person name="Hirakawa H."/>
            <person name="Shirasawa K."/>
            <person name="Vercoe P."/>
            <person name="Stefanova K."/>
            <person name="Durmic Z."/>
            <person name="Nichols P."/>
            <person name="Revell C."/>
            <person name="Isobe S.N."/>
            <person name="Edwards D."/>
            <person name="Erskine W."/>
        </authorList>
    </citation>
    <scope>NUCLEOTIDE SEQUENCE [LARGE SCALE GENOMIC DNA]</scope>
    <source>
        <strain evidence="2">cv. Daliak</strain>
    </source>
</reference>
<evidence type="ECO:0008006" key="3">
    <source>
        <dbReference type="Google" id="ProtNLM"/>
    </source>
</evidence>
<dbReference type="Gene3D" id="1.10.510.10">
    <property type="entry name" value="Transferase(Phosphotransferase) domain 1"/>
    <property type="match status" value="1"/>
</dbReference>
<dbReference type="SUPFAM" id="SSF56112">
    <property type="entry name" value="Protein kinase-like (PK-like)"/>
    <property type="match status" value="1"/>
</dbReference>
<name>A0A2Z6MAM1_TRISU</name>
<protein>
    <recommendedName>
        <fullName evidence="3">Protein kinase domain-containing protein</fullName>
    </recommendedName>
</protein>